<dbReference type="InterPro" id="IPR004812">
    <property type="entry name" value="Efflux_drug-R_Bcr/CmlA"/>
</dbReference>
<feature type="transmembrane region" description="Helical" evidence="8">
    <location>
        <begin position="99"/>
        <end position="120"/>
    </location>
</feature>
<comment type="caution">
    <text evidence="10">The sequence shown here is derived from an EMBL/GenBank/DDBJ whole genome shotgun (WGS) entry which is preliminary data.</text>
</comment>
<dbReference type="PROSITE" id="PS50850">
    <property type="entry name" value="MFS"/>
    <property type="match status" value="1"/>
</dbReference>
<reference evidence="10" key="1">
    <citation type="journal article" date="2014" name="Int. J. Syst. Evol. Microbiol.">
        <title>Complete genome of a new Firmicutes species belonging to the dominant human colonic microbiota ('Ruminococcus bicirculans') reveals two chromosomes and a selective capacity to utilize plant glucans.</title>
        <authorList>
            <consortium name="NISC Comparative Sequencing Program"/>
            <person name="Wegmann U."/>
            <person name="Louis P."/>
            <person name="Goesmann A."/>
            <person name="Henrissat B."/>
            <person name="Duncan S.H."/>
            <person name="Flint H.J."/>
        </authorList>
    </citation>
    <scope>NUCLEOTIDE SEQUENCE</scope>
    <source>
        <strain evidence="10">NBRC 107169</strain>
    </source>
</reference>
<feature type="transmembrane region" description="Helical" evidence="8">
    <location>
        <begin position="163"/>
        <end position="182"/>
    </location>
</feature>
<keyword evidence="8" id="KW-0997">Cell inner membrane</keyword>
<comment type="subcellular location">
    <subcellularLocation>
        <location evidence="8">Cell inner membrane</location>
        <topology evidence="8">Multi-pass membrane protein</topology>
    </subcellularLocation>
    <subcellularLocation>
        <location evidence="1">Cell membrane</location>
        <topology evidence="1">Multi-pass membrane protein</topology>
    </subcellularLocation>
</comment>
<dbReference type="Gene3D" id="1.20.1720.10">
    <property type="entry name" value="Multidrug resistance protein D"/>
    <property type="match status" value="1"/>
</dbReference>
<sequence length="398" mass="42179">MNLEIVKYSLILGLMNAISAFAIDMYLPAMPTMASDLGAPISSAQLTLTVYFLAFGVAQLFWGPLSDMFGRKLPIYLGLGLFFAASIGCAYAQDIETLIVLRFIQGVAAAGPMSIPRAIIRDLYTGQKATRMMSTLMLVFSVSPMLAPLLGSFVMEPFGWRGVFFAIAACTILSLVMVGTLLPETLKPSDRRPFDMRTMFQSFGILLKDMNYLSLTFIGGLGMASFFTFLGSASFVYMEHFGLDPTQFAIAFAANAAGFFVTSQFAANLMGIAGPKKLIFVATIGYAIMVGGLLSIFALGMGTLPIMIAMFIVANGFMGLIIPTSMVLALEDHGPIAGAAASLGGTLQMLSGSLAMAISAMFFDGTPVPMLVVIVACALGALALAIMSNRRGTPAIAE</sequence>
<dbReference type="InterPro" id="IPR036259">
    <property type="entry name" value="MFS_trans_sf"/>
</dbReference>
<organism evidence="10 11">
    <name type="scientific">Maritalea porphyrae</name>
    <dbReference type="NCBI Taxonomy" id="880732"/>
    <lineage>
        <taxon>Bacteria</taxon>
        <taxon>Pseudomonadati</taxon>
        <taxon>Pseudomonadota</taxon>
        <taxon>Alphaproteobacteria</taxon>
        <taxon>Hyphomicrobiales</taxon>
        <taxon>Devosiaceae</taxon>
        <taxon>Maritalea</taxon>
    </lineage>
</organism>
<dbReference type="PANTHER" id="PTHR23502">
    <property type="entry name" value="MAJOR FACILITATOR SUPERFAMILY"/>
    <property type="match status" value="1"/>
</dbReference>
<feature type="transmembrane region" description="Helical" evidence="8">
    <location>
        <begin position="212"/>
        <end position="236"/>
    </location>
</feature>
<evidence type="ECO:0000256" key="7">
    <source>
        <dbReference type="ARBA" id="ARBA00023136"/>
    </source>
</evidence>
<evidence type="ECO:0000256" key="4">
    <source>
        <dbReference type="ARBA" id="ARBA00022475"/>
    </source>
</evidence>
<keyword evidence="3 8" id="KW-0813">Transport</keyword>
<dbReference type="InterPro" id="IPR020846">
    <property type="entry name" value="MFS_dom"/>
</dbReference>
<keyword evidence="5 8" id="KW-0812">Transmembrane</keyword>
<evidence type="ECO:0000313" key="10">
    <source>
        <dbReference type="EMBL" id="GLQ16611.1"/>
    </source>
</evidence>
<feature type="transmembrane region" description="Helical" evidence="8">
    <location>
        <begin position="248"/>
        <end position="266"/>
    </location>
</feature>
<feature type="domain" description="Major facilitator superfamily (MFS) profile" evidence="9">
    <location>
        <begin position="5"/>
        <end position="392"/>
    </location>
</feature>
<dbReference type="PANTHER" id="PTHR23502:SF132">
    <property type="entry name" value="POLYAMINE TRANSPORTER 2-RELATED"/>
    <property type="match status" value="1"/>
</dbReference>
<accession>A0ABQ5UQH5</accession>
<dbReference type="EMBL" id="BSNI01000002">
    <property type="protein sequence ID" value="GLQ16611.1"/>
    <property type="molecule type" value="Genomic_DNA"/>
</dbReference>
<protein>
    <recommendedName>
        <fullName evidence="8">Bcr/CflA family efflux transporter</fullName>
    </recommendedName>
</protein>
<feature type="transmembrane region" description="Helical" evidence="8">
    <location>
        <begin position="74"/>
        <end position="93"/>
    </location>
</feature>
<dbReference type="NCBIfam" id="TIGR00710">
    <property type="entry name" value="efflux_Bcr_CflA"/>
    <property type="match status" value="1"/>
</dbReference>
<feature type="transmembrane region" description="Helical" evidence="8">
    <location>
        <begin position="368"/>
        <end position="387"/>
    </location>
</feature>
<keyword evidence="6 8" id="KW-1133">Transmembrane helix</keyword>
<evidence type="ECO:0000256" key="2">
    <source>
        <dbReference type="ARBA" id="ARBA00006236"/>
    </source>
</evidence>
<proteinExistence type="inferred from homology"/>
<evidence type="ECO:0000256" key="5">
    <source>
        <dbReference type="ARBA" id="ARBA00022692"/>
    </source>
</evidence>
<evidence type="ECO:0000259" key="9">
    <source>
        <dbReference type="PROSITE" id="PS50850"/>
    </source>
</evidence>
<reference evidence="10" key="2">
    <citation type="submission" date="2023-01" db="EMBL/GenBank/DDBJ databases">
        <title>Draft genome sequence of Maritalea porphyrae strain NBRC 107169.</title>
        <authorList>
            <person name="Sun Q."/>
            <person name="Mori K."/>
        </authorList>
    </citation>
    <scope>NUCLEOTIDE SEQUENCE</scope>
    <source>
        <strain evidence="10">NBRC 107169</strain>
    </source>
</reference>
<dbReference type="Proteomes" id="UP001161405">
    <property type="component" value="Unassembled WGS sequence"/>
</dbReference>
<keyword evidence="11" id="KW-1185">Reference proteome</keyword>
<dbReference type="RefSeq" id="WP_284362282.1">
    <property type="nucleotide sequence ID" value="NZ_BSNI01000002.1"/>
</dbReference>
<feature type="transmembrane region" description="Helical" evidence="8">
    <location>
        <begin position="337"/>
        <end position="362"/>
    </location>
</feature>
<feature type="transmembrane region" description="Helical" evidence="8">
    <location>
        <begin position="306"/>
        <end position="330"/>
    </location>
</feature>
<evidence type="ECO:0000256" key="6">
    <source>
        <dbReference type="ARBA" id="ARBA00022989"/>
    </source>
</evidence>
<keyword evidence="4" id="KW-1003">Cell membrane</keyword>
<gene>
    <name evidence="10" type="ORF">GCM10007879_08600</name>
</gene>
<feature type="transmembrane region" description="Helical" evidence="8">
    <location>
        <begin position="43"/>
        <end position="62"/>
    </location>
</feature>
<keyword evidence="7 8" id="KW-0472">Membrane</keyword>
<evidence type="ECO:0000313" key="11">
    <source>
        <dbReference type="Proteomes" id="UP001161405"/>
    </source>
</evidence>
<evidence type="ECO:0000256" key="8">
    <source>
        <dbReference type="RuleBase" id="RU365088"/>
    </source>
</evidence>
<comment type="similarity">
    <text evidence="2 8">Belongs to the major facilitator superfamily. Bcr/CmlA family.</text>
</comment>
<feature type="transmembrane region" description="Helical" evidence="8">
    <location>
        <begin position="278"/>
        <end position="300"/>
    </location>
</feature>
<feature type="transmembrane region" description="Helical" evidence="8">
    <location>
        <begin position="5"/>
        <end position="23"/>
    </location>
</feature>
<dbReference type="CDD" id="cd17320">
    <property type="entry name" value="MFS_MdfA_MDR_like"/>
    <property type="match status" value="1"/>
</dbReference>
<evidence type="ECO:0000256" key="3">
    <source>
        <dbReference type="ARBA" id="ARBA00022448"/>
    </source>
</evidence>
<evidence type="ECO:0000256" key="1">
    <source>
        <dbReference type="ARBA" id="ARBA00004651"/>
    </source>
</evidence>
<name>A0ABQ5UQH5_9HYPH</name>
<dbReference type="SUPFAM" id="SSF103473">
    <property type="entry name" value="MFS general substrate transporter"/>
    <property type="match status" value="1"/>
</dbReference>
<dbReference type="Pfam" id="PF07690">
    <property type="entry name" value="MFS_1"/>
    <property type="match status" value="1"/>
</dbReference>
<feature type="transmembrane region" description="Helical" evidence="8">
    <location>
        <begin position="132"/>
        <end position="151"/>
    </location>
</feature>
<dbReference type="InterPro" id="IPR011701">
    <property type="entry name" value="MFS"/>
</dbReference>